<dbReference type="GO" id="GO:0005524">
    <property type="term" value="F:ATP binding"/>
    <property type="evidence" value="ECO:0007669"/>
    <property type="project" value="UniProtKB-KW"/>
</dbReference>
<dbReference type="OrthoDB" id="9802264at2"/>
<gene>
    <name evidence="10" type="primary">cydC</name>
    <name evidence="10" type="ORF">STRIC_1732</name>
</gene>
<dbReference type="GO" id="GO:0005886">
    <property type="term" value="C:plasma membrane"/>
    <property type="evidence" value="ECO:0007669"/>
    <property type="project" value="UniProtKB-SubCell"/>
</dbReference>
<dbReference type="Proteomes" id="UP000003330">
    <property type="component" value="Unassembled WGS sequence"/>
</dbReference>
<feature type="domain" description="ABC transmembrane type-1" evidence="9">
    <location>
        <begin position="27"/>
        <end position="312"/>
    </location>
</feature>
<dbReference type="GO" id="GO:0015421">
    <property type="term" value="F:ABC-type oligopeptide transporter activity"/>
    <property type="evidence" value="ECO:0007669"/>
    <property type="project" value="TreeGrafter"/>
</dbReference>
<feature type="domain" description="ABC transporter" evidence="8">
    <location>
        <begin position="342"/>
        <end position="573"/>
    </location>
</feature>
<dbReference type="GO" id="GO:0016887">
    <property type="term" value="F:ATP hydrolysis activity"/>
    <property type="evidence" value="ECO:0007669"/>
    <property type="project" value="InterPro"/>
</dbReference>
<evidence type="ECO:0000259" key="8">
    <source>
        <dbReference type="PROSITE" id="PS50893"/>
    </source>
</evidence>
<proteinExistence type="predicted"/>
<keyword evidence="5 7" id="KW-1133">Transmembrane helix</keyword>
<dbReference type="NCBIfam" id="TIGR02868">
    <property type="entry name" value="CydC"/>
    <property type="match status" value="1"/>
</dbReference>
<dbReference type="PANTHER" id="PTHR43394:SF1">
    <property type="entry name" value="ATP-BINDING CASSETTE SUB-FAMILY B MEMBER 10, MITOCHONDRIAL"/>
    <property type="match status" value="1"/>
</dbReference>
<evidence type="ECO:0000256" key="4">
    <source>
        <dbReference type="ARBA" id="ARBA00022840"/>
    </source>
</evidence>
<dbReference type="InterPro" id="IPR011527">
    <property type="entry name" value="ABC1_TM_dom"/>
</dbReference>
<feature type="transmembrane region" description="Helical" evidence="7">
    <location>
        <begin position="26"/>
        <end position="49"/>
    </location>
</feature>
<dbReference type="InterPro" id="IPR039421">
    <property type="entry name" value="Type_1_exporter"/>
</dbReference>
<dbReference type="Pfam" id="PF00005">
    <property type="entry name" value="ABC_tran"/>
    <property type="match status" value="1"/>
</dbReference>
<evidence type="ECO:0000256" key="1">
    <source>
        <dbReference type="ARBA" id="ARBA00004651"/>
    </source>
</evidence>
<feature type="transmembrane region" description="Helical" evidence="7">
    <location>
        <begin position="254"/>
        <end position="273"/>
    </location>
</feature>
<dbReference type="SUPFAM" id="SSF52540">
    <property type="entry name" value="P-loop containing nucleoside triphosphate hydrolases"/>
    <property type="match status" value="1"/>
</dbReference>
<accession>G5K4J5</accession>
<protein>
    <submittedName>
        <fullName evidence="10">Thiol reductant ABC exporter, CydC subunit</fullName>
    </submittedName>
</protein>
<comment type="caution">
    <text evidence="10">The sequence shown here is derived from an EMBL/GenBank/DDBJ whole genome shotgun (WGS) entry which is preliminary data.</text>
</comment>
<dbReference type="PROSITE" id="PS50929">
    <property type="entry name" value="ABC_TM1F"/>
    <property type="match status" value="1"/>
</dbReference>
<dbReference type="SMART" id="SM00382">
    <property type="entry name" value="AAA"/>
    <property type="match status" value="1"/>
</dbReference>
<evidence type="ECO:0000256" key="7">
    <source>
        <dbReference type="SAM" id="Phobius"/>
    </source>
</evidence>
<dbReference type="Gene3D" id="1.20.1560.10">
    <property type="entry name" value="ABC transporter type 1, transmembrane domain"/>
    <property type="match status" value="1"/>
</dbReference>
<evidence type="ECO:0000256" key="2">
    <source>
        <dbReference type="ARBA" id="ARBA00022692"/>
    </source>
</evidence>
<feature type="transmembrane region" description="Helical" evidence="7">
    <location>
        <begin position="285"/>
        <end position="307"/>
    </location>
</feature>
<dbReference type="eggNOG" id="COG4987">
    <property type="taxonomic scope" value="Bacteria"/>
</dbReference>
<evidence type="ECO:0000256" key="3">
    <source>
        <dbReference type="ARBA" id="ARBA00022741"/>
    </source>
</evidence>
<dbReference type="GO" id="GO:0045454">
    <property type="term" value="P:cell redox homeostasis"/>
    <property type="evidence" value="ECO:0007669"/>
    <property type="project" value="InterPro"/>
</dbReference>
<keyword evidence="4" id="KW-0067">ATP-binding</keyword>
<dbReference type="PROSITE" id="PS50893">
    <property type="entry name" value="ABC_TRANSPORTER_2"/>
    <property type="match status" value="1"/>
</dbReference>
<keyword evidence="3" id="KW-0547">Nucleotide-binding</keyword>
<organism evidence="10 11">
    <name type="scientific">Streptococcus ictaluri 707-05</name>
    <dbReference type="NCBI Taxonomy" id="764299"/>
    <lineage>
        <taxon>Bacteria</taxon>
        <taxon>Bacillati</taxon>
        <taxon>Bacillota</taxon>
        <taxon>Bacilli</taxon>
        <taxon>Lactobacillales</taxon>
        <taxon>Streptococcaceae</taxon>
        <taxon>Streptococcus</taxon>
    </lineage>
</organism>
<feature type="transmembrane region" description="Helical" evidence="7">
    <location>
        <begin position="147"/>
        <end position="167"/>
    </location>
</feature>
<name>G5K4J5_9STRE</name>
<evidence type="ECO:0000256" key="6">
    <source>
        <dbReference type="ARBA" id="ARBA00023136"/>
    </source>
</evidence>
<dbReference type="PANTHER" id="PTHR43394">
    <property type="entry name" value="ATP-DEPENDENT PERMEASE MDL1, MITOCHONDRIAL"/>
    <property type="match status" value="1"/>
</dbReference>
<comment type="subcellular location">
    <subcellularLocation>
        <location evidence="1">Cell membrane</location>
        <topology evidence="1">Multi-pass membrane protein</topology>
    </subcellularLocation>
</comment>
<keyword evidence="11" id="KW-1185">Reference proteome</keyword>
<evidence type="ECO:0000259" key="9">
    <source>
        <dbReference type="PROSITE" id="PS50929"/>
    </source>
</evidence>
<dbReference type="CDD" id="cd03247">
    <property type="entry name" value="ABCC_cytochrome_bd"/>
    <property type="match status" value="1"/>
</dbReference>
<dbReference type="GO" id="GO:0034775">
    <property type="term" value="P:glutathione transmembrane transport"/>
    <property type="evidence" value="ECO:0007669"/>
    <property type="project" value="InterPro"/>
</dbReference>
<evidence type="ECO:0000313" key="11">
    <source>
        <dbReference type="Proteomes" id="UP000003330"/>
    </source>
</evidence>
<evidence type="ECO:0000256" key="5">
    <source>
        <dbReference type="ARBA" id="ARBA00022989"/>
    </source>
</evidence>
<sequence length="580" mass="65431">MSMPLLDALKEDKWVKPYLKQYKFSLALALFLGFATFFAAAALMFNSGFLISKSATRPYNILLVYIPIVLTRAFGIARPVFRYMERLTSHNWVLRMTSKLRVRLYKSVEQDAIFLKRNFRLGDVMGLLSEDINHLQNLYLRTIFPTFIAWLLYVFLVVALGFFSIWFSLFMAFYLLILLLVFPLWSVLVNGARQKKEKLLKEALYTDLTDNVMGIADWIFSQRSQEYVQLHEASQTQLAATQAAMRRFNHLRNLLFELLYGGLVLVTLFWTSSRFGGGSGQEANWIAAFVLSLFPLVDAFAGLSAAAQESNSYADSIERLNALPEVNVSEKVVPVVTPPFDIAIEDLTFRYQLDSKKVLDHLSLTIKEGQKLAILGRSGSGKSTLAHLLRGDLLPCQGPIRLAGIPVQELGDKVADYMGVIQQSPNTSLGNNLRLGNEAASDEALWEVLERVGLKAMVEALPNGLETMVDEAGLRFSGGERHRLALARILLQDTPIVLLDEPTVGLDPITEQHLLTTFMEVLKDKTLIWITHHLKGIEYADQVIFIEDGKLEMSGSPEDLYYNNSRYRQLKLIDDGEDID</sequence>
<dbReference type="AlphaFoldDB" id="G5K4J5"/>
<feature type="transmembrane region" description="Helical" evidence="7">
    <location>
        <begin position="173"/>
        <end position="192"/>
    </location>
</feature>
<dbReference type="EMBL" id="AEUX02000007">
    <property type="protein sequence ID" value="EHI68924.1"/>
    <property type="molecule type" value="Genomic_DNA"/>
</dbReference>
<dbReference type="STRING" id="764299.STRIC_1732"/>
<evidence type="ECO:0000313" key="10">
    <source>
        <dbReference type="EMBL" id="EHI68924.1"/>
    </source>
</evidence>
<dbReference type="InterPro" id="IPR036640">
    <property type="entry name" value="ABC1_TM_sf"/>
</dbReference>
<keyword evidence="2 7" id="KW-0812">Transmembrane</keyword>
<keyword evidence="6 7" id="KW-0472">Membrane</keyword>
<dbReference type="RefSeq" id="WP_008089809.1">
    <property type="nucleotide sequence ID" value="NZ_AEUX02000007.1"/>
</dbReference>
<feature type="transmembrane region" description="Helical" evidence="7">
    <location>
        <begin position="61"/>
        <end position="81"/>
    </location>
</feature>
<dbReference type="InterPro" id="IPR014223">
    <property type="entry name" value="ABC_CydC/D"/>
</dbReference>
<dbReference type="SUPFAM" id="SSF90123">
    <property type="entry name" value="ABC transporter transmembrane region"/>
    <property type="match status" value="1"/>
</dbReference>
<dbReference type="InterPro" id="IPR003439">
    <property type="entry name" value="ABC_transporter-like_ATP-bd"/>
</dbReference>
<reference evidence="10 11" key="1">
    <citation type="journal article" date="2014" name="Int. J. Syst. Evol. Microbiol.">
        <title>Phylogenomics and the dynamic genome evolution of the genus Streptococcus.</title>
        <authorList>
            <consortium name="The Broad Institute Genome Sequencing Platform"/>
            <person name="Richards V.P."/>
            <person name="Palmer S.R."/>
            <person name="Pavinski Bitar P.D."/>
            <person name="Qin X."/>
            <person name="Weinstock G.M."/>
            <person name="Highlander S.K."/>
            <person name="Town C.D."/>
            <person name="Burne R.A."/>
            <person name="Stanhope M.J."/>
        </authorList>
    </citation>
    <scope>NUCLEOTIDE SEQUENCE [LARGE SCALE GENOMIC DNA]</scope>
    <source>
        <strain evidence="10 11">707-05</strain>
    </source>
</reference>
<dbReference type="Gene3D" id="3.40.50.300">
    <property type="entry name" value="P-loop containing nucleotide triphosphate hydrolases"/>
    <property type="match status" value="1"/>
</dbReference>
<dbReference type="InterPro" id="IPR027417">
    <property type="entry name" value="P-loop_NTPase"/>
</dbReference>
<dbReference type="InterPro" id="IPR003593">
    <property type="entry name" value="AAA+_ATPase"/>
</dbReference>